<dbReference type="Pfam" id="PF00953">
    <property type="entry name" value="Glycos_transf_4"/>
    <property type="match status" value="1"/>
</dbReference>
<protein>
    <submittedName>
        <fullName evidence="11">UDP-N-acetylglucosamine 2-epimerase</fullName>
    </submittedName>
</protein>
<comment type="similarity">
    <text evidence="7">Belongs to the UDP-N-acetylglucosamine 2-epimerase family.</text>
</comment>
<feature type="domain" description="UDP-N-acetylglucosamine 2-epimerase" evidence="10">
    <location>
        <begin position="437"/>
        <end position="768"/>
    </location>
</feature>
<name>A0ABX7REJ9_9GAMM</name>
<feature type="transmembrane region" description="Helical" evidence="9">
    <location>
        <begin position="6"/>
        <end position="24"/>
    </location>
</feature>
<keyword evidence="3" id="KW-0808">Transferase</keyword>
<dbReference type="PANTHER" id="PTHR22926">
    <property type="entry name" value="PHOSPHO-N-ACETYLMURAMOYL-PENTAPEPTIDE-TRANSFERASE"/>
    <property type="match status" value="1"/>
</dbReference>
<evidence type="ECO:0000256" key="6">
    <source>
        <dbReference type="ARBA" id="ARBA00023136"/>
    </source>
</evidence>
<keyword evidence="6 9" id="KW-0472">Membrane</keyword>
<feature type="transmembrane region" description="Helical" evidence="9">
    <location>
        <begin position="157"/>
        <end position="175"/>
    </location>
</feature>
<evidence type="ECO:0000256" key="9">
    <source>
        <dbReference type="SAM" id="Phobius"/>
    </source>
</evidence>
<accession>A0ABX7REJ9</accession>
<organism evidence="11 12">
    <name type="scientific">Lysobacter arenosi</name>
    <dbReference type="NCBI Taxonomy" id="2795387"/>
    <lineage>
        <taxon>Bacteria</taxon>
        <taxon>Pseudomonadati</taxon>
        <taxon>Pseudomonadota</taxon>
        <taxon>Gammaproteobacteria</taxon>
        <taxon>Lysobacterales</taxon>
        <taxon>Lysobacteraceae</taxon>
        <taxon>Lysobacter</taxon>
    </lineage>
</organism>
<sequence>MKDPQLVAASAIALAVTLFSIFSMRPWARRMGLVDKPNGRKHHRGHIPLIGGLCFFIGTVVGLSYLGYFDGFVTSLMAASALIVVAGALDDASDLSVRARLLVEAGATALVIATSGYYIQDLGNLFGDRLGLGMLGIPFTIIAVIGLINAFNMLDGIDGLAATVAMVTIGAVMLFDDSPWSMPGVVFLLQVLFFALIPYLFVNLGWPDGRKIFMGDAGSTLIGFLIAWSLIYMSHERIERLAPVDVLWCVALPVMDTAAVMYRRMRMGRSPFRADRQHMHHLLLDAGLKPRATLLAMLGLSGLLVLVGYLLRDIPEVVSLVAFFATLGAHVWGTPALLARVRAAMPSSLPGNGVGLATTWGGSDHEPMFVNELARFDDVDTSFDELAKDNRAKDERNNRDAANDDVGDADRGFEPVRTLCVLADSPDAVHIAPIAQQLARDARFESTVCVTSLPENNASQVLGLFDLVADVELDVARGEDPVETTSNALGSLQRLMSRLQPDLVLVPGDTSATLAATLAAHYRNVPVVCIDSGPAAAQIPGDDPGRRIARSLAALHVAPSATTGRQLIAEGVSADRVLVTGNTAIDTLRAALSHLRWDADCRTDLRQRYAFLRRGHTMLLMLCDGVAREHVGRVAQALQEVAMERPDIDVVCAESCAWGGTTLAPPNFHWIAQPDYLASVYLLERAHLAFVHRDIEVEAMAMSVPLLALQTERDVPGNGRIHLLGTDPVSICNNLLHLIDREQPRTPQAINAGGLDEGDACVRIADALAVLRPADSTTRTLSRDAGSPNHSGPSHAGMGSAYEAS</sequence>
<keyword evidence="2" id="KW-1003">Cell membrane</keyword>
<dbReference type="InterPro" id="IPR003331">
    <property type="entry name" value="UDP_GlcNAc_Epimerase_2_dom"/>
</dbReference>
<evidence type="ECO:0000256" key="4">
    <source>
        <dbReference type="ARBA" id="ARBA00022692"/>
    </source>
</evidence>
<evidence type="ECO:0000259" key="10">
    <source>
        <dbReference type="Pfam" id="PF02350"/>
    </source>
</evidence>
<keyword evidence="12" id="KW-1185">Reference proteome</keyword>
<feature type="transmembrane region" description="Helical" evidence="9">
    <location>
        <begin position="213"/>
        <end position="235"/>
    </location>
</feature>
<keyword evidence="4 9" id="KW-0812">Transmembrane</keyword>
<feature type="transmembrane region" description="Helical" evidence="9">
    <location>
        <begin position="45"/>
        <end position="66"/>
    </location>
</feature>
<feature type="transmembrane region" description="Helical" evidence="9">
    <location>
        <begin position="292"/>
        <end position="311"/>
    </location>
</feature>
<comment type="subcellular location">
    <subcellularLocation>
        <location evidence="1">Cell membrane</location>
        <topology evidence="1">Multi-pass membrane protein</topology>
    </subcellularLocation>
</comment>
<feature type="transmembrane region" description="Helical" evidence="9">
    <location>
        <begin position="181"/>
        <end position="201"/>
    </location>
</feature>
<dbReference type="CDD" id="cd06853">
    <property type="entry name" value="GT_WecA_like"/>
    <property type="match status" value="1"/>
</dbReference>
<feature type="region of interest" description="Disordered" evidence="8">
    <location>
        <begin position="776"/>
        <end position="805"/>
    </location>
</feature>
<dbReference type="InterPro" id="IPR000715">
    <property type="entry name" value="Glycosyl_transferase_4"/>
</dbReference>
<feature type="transmembrane region" description="Helical" evidence="9">
    <location>
        <begin position="317"/>
        <end position="339"/>
    </location>
</feature>
<evidence type="ECO:0000256" key="3">
    <source>
        <dbReference type="ARBA" id="ARBA00022679"/>
    </source>
</evidence>
<gene>
    <name evidence="11" type="ORF">HIV01_004630</name>
</gene>
<feature type="transmembrane region" description="Helical" evidence="9">
    <location>
        <begin position="72"/>
        <end position="89"/>
    </location>
</feature>
<dbReference type="Proteomes" id="UP000663400">
    <property type="component" value="Chromosome"/>
</dbReference>
<feature type="transmembrane region" description="Helical" evidence="9">
    <location>
        <begin position="101"/>
        <end position="119"/>
    </location>
</feature>
<evidence type="ECO:0000313" key="12">
    <source>
        <dbReference type="Proteomes" id="UP000663400"/>
    </source>
</evidence>
<reference evidence="11 12" key="1">
    <citation type="submission" date="2021-02" db="EMBL/GenBank/DDBJ databases">
        <title>Lysobacter arenosi sp. nov., isolated from soil of gangwondo yeongwol, south Korea.</title>
        <authorList>
            <person name="Kim K.R."/>
            <person name="Kim K.H."/>
            <person name="Jeon C.O."/>
        </authorList>
    </citation>
    <scope>NUCLEOTIDE SEQUENCE [LARGE SCALE GENOMIC DNA]</scope>
    <source>
        <strain evidence="11 12">R7</strain>
    </source>
</reference>
<evidence type="ECO:0000256" key="1">
    <source>
        <dbReference type="ARBA" id="ARBA00004651"/>
    </source>
</evidence>
<proteinExistence type="inferred from homology"/>
<keyword evidence="7" id="KW-0413">Isomerase</keyword>
<feature type="region of interest" description="Disordered" evidence="8">
    <location>
        <begin position="387"/>
        <end position="409"/>
    </location>
</feature>
<evidence type="ECO:0000256" key="8">
    <source>
        <dbReference type="SAM" id="MobiDB-lite"/>
    </source>
</evidence>
<evidence type="ECO:0000256" key="5">
    <source>
        <dbReference type="ARBA" id="ARBA00022989"/>
    </source>
</evidence>
<dbReference type="Gene3D" id="3.40.50.2000">
    <property type="entry name" value="Glycogen Phosphorylase B"/>
    <property type="match status" value="2"/>
</dbReference>
<dbReference type="EMBL" id="CP071517">
    <property type="protein sequence ID" value="QSX75812.1"/>
    <property type="molecule type" value="Genomic_DNA"/>
</dbReference>
<evidence type="ECO:0000256" key="2">
    <source>
        <dbReference type="ARBA" id="ARBA00022475"/>
    </source>
</evidence>
<evidence type="ECO:0000256" key="7">
    <source>
        <dbReference type="RuleBase" id="RU003513"/>
    </source>
</evidence>
<dbReference type="Pfam" id="PF02350">
    <property type="entry name" value="Epimerase_2"/>
    <property type="match status" value="1"/>
</dbReference>
<dbReference type="SUPFAM" id="SSF53756">
    <property type="entry name" value="UDP-Glycosyltransferase/glycogen phosphorylase"/>
    <property type="match status" value="1"/>
</dbReference>
<keyword evidence="5 9" id="KW-1133">Transmembrane helix</keyword>
<evidence type="ECO:0000313" key="11">
    <source>
        <dbReference type="EMBL" id="QSX75812.1"/>
    </source>
</evidence>
<dbReference type="RefSeq" id="WP_200605172.1">
    <property type="nucleotide sequence ID" value="NZ_CP071517.1"/>
</dbReference>
<feature type="transmembrane region" description="Helical" evidence="9">
    <location>
        <begin position="131"/>
        <end position="150"/>
    </location>
</feature>
<dbReference type="PANTHER" id="PTHR22926:SF3">
    <property type="entry name" value="UNDECAPRENYL-PHOSPHATE ALPHA-N-ACETYLGLUCOSAMINYL 1-PHOSPHATE TRANSFERASE"/>
    <property type="match status" value="1"/>
</dbReference>